<name>A0A0F9ES49_9ZZZZ</name>
<feature type="non-terminal residue" evidence="1">
    <location>
        <position position="30"/>
    </location>
</feature>
<protein>
    <submittedName>
        <fullName evidence="1">Uncharacterized protein</fullName>
    </submittedName>
</protein>
<proteinExistence type="predicted"/>
<evidence type="ECO:0000313" key="1">
    <source>
        <dbReference type="EMBL" id="KKL76814.1"/>
    </source>
</evidence>
<dbReference type="AlphaFoldDB" id="A0A0F9ES49"/>
<dbReference type="EMBL" id="LAZR01023935">
    <property type="protein sequence ID" value="KKL76814.1"/>
    <property type="molecule type" value="Genomic_DNA"/>
</dbReference>
<gene>
    <name evidence="1" type="ORF">LCGC14_2041180</name>
</gene>
<comment type="caution">
    <text evidence="1">The sequence shown here is derived from an EMBL/GenBank/DDBJ whole genome shotgun (WGS) entry which is preliminary data.</text>
</comment>
<accession>A0A0F9ES49</accession>
<sequence>MRSLNPQWYPAVSAGLVDKLGTKRHGHAYT</sequence>
<organism evidence="1">
    <name type="scientific">marine sediment metagenome</name>
    <dbReference type="NCBI Taxonomy" id="412755"/>
    <lineage>
        <taxon>unclassified sequences</taxon>
        <taxon>metagenomes</taxon>
        <taxon>ecological metagenomes</taxon>
    </lineage>
</organism>
<reference evidence="1" key="1">
    <citation type="journal article" date="2015" name="Nature">
        <title>Complex archaea that bridge the gap between prokaryotes and eukaryotes.</title>
        <authorList>
            <person name="Spang A."/>
            <person name="Saw J.H."/>
            <person name="Jorgensen S.L."/>
            <person name="Zaremba-Niedzwiedzka K."/>
            <person name="Martijn J."/>
            <person name="Lind A.E."/>
            <person name="van Eijk R."/>
            <person name="Schleper C."/>
            <person name="Guy L."/>
            <person name="Ettema T.J."/>
        </authorList>
    </citation>
    <scope>NUCLEOTIDE SEQUENCE</scope>
</reference>